<name>A0A6I1FMD9_9BACI</name>
<proteinExistence type="predicted"/>
<dbReference type="InterPro" id="IPR011761">
    <property type="entry name" value="ATP-grasp"/>
</dbReference>
<evidence type="ECO:0000313" key="4">
    <source>
        <dbReference type="Proteomes" id="UP000429595"/>
    </source>
</evidence>
<keyword evidence="4" id="KW-1185">Reference proteome</keyword>
<dbReference type="Gene3D" id="3.30.470.20">
    <property type="entry name" value="ATP-grasp fold, B domain"/>
    <property type="match status" value="1"/>
</dbReference>
<keyword evidence="1" id="KW-0547">Nucleotide-binding</keyword>
<gene>
    <name evidence="3" type="ORF">F9802_05565</name>
</gene>
<dbReference type="InterPro" id="IPR048764">
    <property type="entry name" value="PylC_N"/>
</dbReference>
<keyword evidence="1" id="KW-0067">ATP-binding</keyword>
<dbReference type="Gene3D" id="3.40.50.20">
    <property type="match status" value="1"/>
</dbReference>
<dbReference type="RefSeq" id="WP_152150158.1">
    <property type="nucleotide sequence ID" value="NZ_WEIO01000002.1"/>
</dbReference>
<dbReference type="PROSITE" id="PS50975">
    <property type="entry name" value="ATP_GRASP"/>
    <property type="match status" value="1"/>
</dbReference>
<reference evidence="3 4" key="1">
    <citation type="submission" date="2019-10" db="EMBL/GenBank/DDBJ databases">
        <title>Bacillus aerolatum sp. nov., isolated from bioaerosol of sport playgrounds.</title>
        <authorList>
            <person name="Chen P."/>
            <person name="Zhang G."/>
        </authorList>
    </citation>
    <scope>NUCLEOTIDE SEQUENCE [LARGE SCALE GENOMIC DNA]</scope>
    <source>
        <strain evidence="3 4">CX253</strain>
    </source>
</reference>
<dbReference type="AlphaFoldDB" id="A0A6I1FMD9"/>
<dbReference type="InterPro" id="IPR013815">
    <property type="entry name" value="ATP_grasp_subdomain_1"/>
</dbReference>
<evidence type="ECO:0000259" key="2">
    <source>
        <dbReference type="PROSITE" id="PS50975"/>
    </source>
</evidence>
<dbReference type="PANTHER" id="PTHR23132">
    <property type="entry name" value="D-ALANINE--D-ALANINE LIGASE"/>
    <property type="match status" value="1"/>
</dbReference>
<dbReference type="EMBL" id="WEIO01000002">
    <property type="protein sequence ID" value="KAB7708173.1"/>
    <property type="molecule type" value="Genomic_DNA"/>
</dbReference>
<dbReference type="Gene3D" id="3.30.1490.20">
    <property type="entry name" value="ATP-grasp fold, A domain"/>
    <property type="match status" value="1"/>
</dbReference>
<dbReference type="SUPFAM" id="SSF56059">
    <property type="entry name" value="Glutathione synthetase ATP-binding domain-like"/>
    <property type="match status" value="1"/>
</dbReference>
<dbReference type="InterPro" id="IPR003806">
    <property type="entry name" value="ATP-grasp_PylC-type"/>
</dbReference>
<evidence type="ECO:0000256" key="1">
    <source>
        <dbReference type="PROSITE-ProRule" id="PRU00409"/>
    </source>
</evidence>
<dbReference type="PANTHER" id="PTHR23132:SF14">
    <property type="entry name" value="ATP-GRASP DOMAIN-CONTAINING PROTEIN"/>
    <property type="match status" value="1"/>
</dbReference>
<comment type="caution">
    <text evidence="3">The sequence shown here is derived from an EMBL/GenBank/DDBJ whole genome shotgun (WGS) entry which is preliminary data.</text>
</comment>
<dbReference type="Proteomes" id="UP000429595">
    <property type="component" value="Unassembled WGS sequence"/>
</dbReference>
<dbReference type="GO" id="GO:0008716">
    <property type="term" value="F:D-alanine-D-alanine ligase activity"/>
    <property type="evidence" value="ECO:0007669"/>
    <property type="project" value="TreeGrafter"/>
</dbReference>
<dbReference type="GO" id="GO:0005524">
    <property type="term" value="F:ATP binding"/>
    <property type="evidence" value="ECO:0007669"/>
    <property type="project" value="UniProtKB-UniRule"/>
</dbReference>
<accession>A0A6I1FMD9</accession>
<protein>
    <submittedName>
        <fullName evidence="3">ATP-grasp domain-containing protein</fullName>
    </submittedName>
</protein>
<dbReference type="Pfam" id="PF21360">
    <property type="entry name" value="PylC-like_N"/>
    <property type="match status" value="1"/>
</dbReference>
<feature type="domain" description="ATP-grasp" evidence="2">
    <location>
        <begin position="124"/>
        <end position="298"/>
    </location>
</feature>
<dbReference type="GO" id="GO:0046872">
    <property type="term" value="F:metal ion binding"/>
    <property type="evidence" value="ECO:0007669"/>
    <property type="project" value="InterPro"/>
</dbReference>
<organism evidence="3 4">
    <name type="scientific">Bacillus aerolatus</name>
    <dbReference type="NCBI Taxonomy" id="2653354"/>
    <lineage>
        <taxon>Bacteria</taxon>
        <taxon>Bacillati</taxon>
        <taxon>Bacillota</taxon>
        <taxon>Bacilli</taxon>
        <taxon>Bacillales</taxon>
        <taxon>Bacillaceae</taxon>
        <taxon>Bacillus</taxon>
    </lineage>
</organism>
<evidence type="ECO:0000313" key="3">
    <source>
        <dbReference type="EMBL" id="KAB7708173.1"/>
    </source>
</evidence>
<dbReference type="Pfam" id="PF02655">
    <property type="entry name" value="ATP-grasp_3"/>
    <property type="match status" value="1"/>
</dbReference>
<sequence length="334" mass="38262">MKKCDLNILFTSSGRRVSLIKKFKETFSQHDISGKIVTADMKNTAPSLFFGDKHFLVPRVTDQNYLEEVLKICKLEEIDLLIPLIDTELVLLAKNRNVFEEIGVKVMVSSMRLTEITFDKLKTYEFFLNNRISTPHVYSEEEIKKNNYKFPLLIKPKNGSSSVGVTKIKNEKELNFFKDYIPNAMIQEYVSGDEYTVDVMTDFDGNIKTIVPRLRMETRAGEVSKGVTKKDFEIINAVEDVMHKLPGAVGCITLQCFRKENGEITFIEINPRFGGGIPLSIEAGANFPLWTTEMSKGVRFTKQDFSWKEDLTMLRYDEAIFAEIIQNENKCISL</sequence>